<accession>A0ACB9SM50</accession>
<name>A0ACB9SM50_9MYRT</name>
<comment type="caution">
    <text evidence="1">The sequence shown here is derived from an EMBL/GenBank/DDBJ whole genome shotgun (WGS) entry which is preliminary data.</text>
</comment>
<gene>
    <name evidence="1" type="ORF">MLD38_001512</name>
</gene>
<organism evidence="1 2">
    <name type="scientific">Melastoma candidum</name>
    <dbReference type="NCBI Taxonomy" id="119954"/>
    <lineage>
        <taxon>Eukaryota</taxon>
        <taxon>Viridiplantae</taxon>
        <taxon>Streptophyta</taxon>
        <taxon>Embryophyta</taxon>
        <taxon>Tracheophyta</taxon>
        <taxon>Spermatophyta</taxon>
        <taxon>Magnoliopsida</taxon>
        <taxon>eudicotyledons</taxon>
        <taxon>Gunneridae</taxon>
        <taxon>Pentapetalae</taxon>
        <taxon>rosids</taxon>
        <taxon>malvids</taxon>
        <taxon>Myrtales</taxon>
        <taxon>Melastomataceae</taxon>
        <taxon>Melastomatoideae</taxon>
        <taxon>Melastomateae</taxon>
        <taxon>Melastoma</taxon>
    </lineage>
</organism>
<reference evidence="2" key="1">
    <citation type="journal article" date="2023" name="Front. Plant Sci.">
        <title>Chromosomal-level genome assembly of Melastoma candidum provides insights into trichome evolution.</title>
        <authorList>
            <person name="Zhong Y."/>
            <person name="Wu W."/>
            <person name="Sun C."/>
            <person name="Zou P."/>
            <person name="Liu Y."/>
            <person name="Dai S."/>
            <person name="Zhou R."/>
        </authorList>
    </citation>
    <scope>NUCLEOTIDE SEQUENCE [LARGE SCALE GENOMIC DNA]</scope>
</reference>
<evidence type="ECO:0000313" key="1">
    <source>
        <dbReference type="EMBL" id="KAI4389272.1"/>
    </source>
</evidence>
<dbReference type="EMBL" id="CM042880">
    <property type="protein sequence ID" value="KAI4389272.1"/>
    <property type="molecule type" value="Genomic_DNA"/>
</dbReference>
<dbReference type="Proteomes" id="UP001057402">
    <property type="component" value="Chromosome 1"/>
</dbReference>
<sequence length="507" mass="57400">METVSGLVAATTTPSKEQLKGQSRLKNYQESPAASENMNPNLRHPGMSPNEKGIGSPVDGSAKSRKSAPRNPGLSGKGNFSARSRIRERKFIVVKKNSRKEGEGTKVACSKCRDVRKCLCVAYENLRASQEDFFKIKDVAGGTEEPVSGHIEDVEGEDIEKSLMMHDLGNDVGDGQEDGVVVPECSVSGEIDEENGVSTIKRRRDKLMEAARNSIPDEGRVMHLVKAFEKLRTLCDPRENDNADKKVVNWALPGLLPPKESLESKESLPSISHSNLLLTAENLGLDPRASLSSSWDSESCRTSVGGRRSRRTSLESRATTGGGRRLKKKQHQRMTSQKPFQLRTEQRGRLKEEELVKKIQETMLEEERRRIPIAHGLPWTTDEPECLVKPAVKENTRPLDLRLHTDIRALERVEFDQQVAAKLSLLEQYKAEKERQQKLEEEEEIKRLRKELVPKAQPMPYFDRPFIPRRSTKNPTIPREPRFHIPQHKKIKSCLSWNDMSQYSFQL</sequence>
<keyword evidence="2" id="KW-1185">Reference proteome</keyword>
<evidence type="ECO:0000313" key="2">
    <source>
        <dbReference type="Proteomes" id="UP001057402"/>
    </source>
</evidence>
<proteinExistence type="predicted"/>
<protein>
    <submittedName>
        <fullName evidence="1">Uncharacterized protein</fullName>
    </submittedName>
</protein>